<reference evidence="1 2" key="1">
    <citation type="submission" date="2019-03" db="EMBL/GenBank/DDBJ databases">
        <title>First draft genome of Liparis tanakae, snailfish: a comprehensive survey of snailfish specific genes.</title>
        <authorList>
            <person name="Kim W."/>
            <person name="Song I."/>
            <person name="Jeong J.-H."/>
            <person name="Kim D."/>
            <person name="Kim S."/>
            <person name="Ryu S."/>
            <person name="Song J.Y."/>
            <person name="Lee S.K."/>
        </authorList>
    </citation>
    <scope>NUCLEOTIDE SEQUENCE [LARGE SCALE GENOMIC DNA]</scope>
    <source>
        <tissue evidence="1">Muscle</tissue>
    </source>
</reference>
<proteinExistence type="predicted"/>
<dbReference type="EMBL" id="SRLO01001561">
    <property type="protein sequence ID" value="TNN36855.1"/>
    <property type="molecule type" value="Genomic_DNA"/>
</dbReference>
<evidence type="ECO:0000313" key="2">
    <source>
        <dbReference type="Proteomes" id="UP000314294"/>
    </source>
</evidence>
<keyword evidence="2" id="KW-1185">Reference proteome</keyword>
<name>A0A4Z2F722_9TELE</name>
<accession>A0A4Z2F722</accession>
<comment type="caution">
    <text evidence="1">The sequence shown here is derived from an EMBL/GenBank/DDBJ whole genome shotgun (WGS) entry which is preliminary data.</text>
</comment>
<protein>
    <submittedName>
        <fullName evidence="1">Uncharacterized protein</fullName>
    </submittedName>
</protein>
<sequence>MLLGPLEGGEARENQNPDCLLQCIFRTMKVVSNFSKSFTPGVHDSAAALGIIKALPADDSAKFHDEV</sequence>
<dbReference type="AlphaFoldDB" id="A0A4Z2F722"/>
<evidence type="ECO:0000313" key="1">
    <source>
        <dbReference type="EMBL" id="TNN36855.1"/>
    </source>
</evidence>
<dbReference type="Proteomes" id="UP000314294">
    <property type="component" value="Unassembled WGS sequence"/>
</dbReference>
<gene>
    <name evidence="1" type="ORF">EYF80_052979</name>
</gene>
<organism evidence="1 2">
    <name type="scientific">Liparis tanakae</name>
    <name type="common">Tanaka's snailfish</name>
    <dbReference type="NCBI Taxonomy" id="230148"/>
    <lineage>
        <taxon>Eukaryota</taxon>
        <taxon>Metazoa</taxon>
        <taxon>Chordata</taxon>
        <taxon>Craniata</taxon>
        <taxon>Vertebrata</taxon>
        <taxon>Euteleostomi</taxon>
        <taxon>Actinopterygii</taxon>
        <taxon>Neopterygii</taxon>
        <taxon>Teleostei</taxon>
        <taxon>Neoteleostei</taxon>
        <taxon>Acanthomorphata</taxon>
        <taxon>Eupercaria</taxon>
        <taxon>Perciformes</taxon>
        <taxon>Cottioidei</taxon>
        <taxon>Cottales</taxon>
        <taxon>Liparidae</taxon>
        <taxon>Liparis</taxon>
    </lineage>
</organism>